<gene>
    <name evidence="1" type="ORF">KPSA1_02872</name>
</gene>
<protein>
    <submittedName>
        <fullName evidence="1">Uncharacterized protein</fullName>
    </submittedName>
</protein>
<dbReference type="EMBL" id="BGJZ01000123">
    <property type="protein sequence ID" value="GBH09476.1"/>
    <property type="molecule type" value="Genomic_DNA"/>
</dbReference>
<name>A0A2V0Q947_PSESF</name>
<evidence type="ECO:0000313" key="2">
    <source>
        <dbReference type="Proteomes" id="UP000247480"/>
    </source>
</evidence>
<comment type="caution">
    <text evidence="1">The sequence shown here is derived from an EMBL/GenBank/DDBJ whole genome shotgun (WGS) entry which is preliminary data.</text>
</comment>
<dbReference type="Proteomes" id="UP000247480">
    <property type="component" value="Unassembled WGS sequence"/>
</dbReference>
<proteinExistence type="predicted"/>
<sequence length="41" mass="4458">MGLRLEIFGSVMAHANAQPLFNGYLSLAIWPKATRVKVGIS</sequence>
<reference evidence="1 2" key="1">
    <citation type="submission" date="2018-04" db="EMBL/GenBank/DDBJ databases">
        <title>Draft genome sequence of Pseudomonas syringae pv. actinidiae biovar 1 strains isolated from kiwifruit in Kagawa prefecture.</title>
        <authorList>
            <person name="Tabuchi M."/>
            <person name="Saito M."/>
            <person name="Fujiwara S."/>
            <person name="Sasa N."/>
            <person name="Akimitsu K."/>
            <person name="Gomi K."/>
            <person name="Konishi-Sugita S."/>
            <person name="Hamano K."/>
            <person name="Kataoka I."/>
        </authorList>
    </citation>
    <scope>NUCLEOTIDE SEQUENCE [LARGE SCALE GENOMIC DNA]</scope>
    <source>
        <strain evidence="1 2">MAFF212206</strain>
    </source>
</reference>
<organism evidence="1 2">
    <name type="scientific">Pseudomonas syringae pv. actinidiae</name>
    <dbReference type="NCBI Taxonomy" id="103796"/>
    <lineage>
        <taxon>Bacteria</taxon>
        <taxon>Pseudomonadati</taxon>
        <taxon>Pseudomonadota</taxon>
        <taxon>Gammaproteobacteria</taxon>
        <taxon>Pseudomonadales</taxon>
        <taxon>Pseudomonadaceae</taxon>
        <taxon>Pseudomonas</taxon>
        <taxon>Pseudomonas syringae</taxon>
    </lineage>
</organism>
<evidence type="ECO:0000313" key="1">
    <source>
        <dbReference type="EMBL" id="GBH09476.1"/>
    </source>
</evidence>
<dbReference type="AlphaFoldDB" id="A0A2V0Q947"/>
<accession>A0A2V0Q947</accession>